<organism evidence="2 3">
    <name type="scientific">Streptococcus periodonticum</name>
    <dbReference type="NCBI Taxonomy" id="2490633"/>
    <lineage>
        <taxon>Bacteria</taxon>
        <taxon>Bacillati</taxon>
        <taxon>Bacillota</taxon>
        <taxon>Bacilli</taxon>
        <taxon>Lactobacillales</taxon>
        <taxon>Streptococcaceae</taxon>
        <taxon>Streptococcus</taxon>
    </lineage>
</organism>
<sequence length="73" mass="8243">MKPEEINQALRLTIEELTRKLADEVTSKNLLAIQLTQKEEAYQALQKEKEELETALDEVTAPEETDGGKKDGE</sequence>
<keyword evidence="3" id="KW-1185">Reference proteome</keyword>
<feature type="compositionally biased region" description="Acidic residues" evidence="1">
    <location>
        <begin position="53"/>
        <end position="65"/>
    </location>
</feature>
<evidence type="ECO:0008006" key="4">
    <source>
        <dbReference type="Google" id="ProtNLM"/>
    </source>
</evidence>
<evidence type="ECO:0000313" key="2">
    <source>
        <dbReference type="EMBL" id="AZQ41961.1"/>
    </source>
</evidence>
<proteinExistence type="predicted"/>
<reference evidence="3" key="1">
    <citation type="submission" date="2018-12" db="EMBL/GenBank/DDBJ databases">
        <title>Genome sequencing of Streptococcus sp. KCOM 2412 (= ChDC F135).</title>
        <authorList>
            <person name="Kook J.-K."/>
            <person name="Park S.-N."/>
            <person name="Lim Y.K."/>
        </authorList>
    </citation>
    <scope>NUCLEOTIDE SEQUENCE [LARGE SCALE GENOMIC DNA]</scope>
    <source>
        <strain evidence="3">KCOM 2412</strain>
    </source>
</reference>
<gene>
    <name evidence="2" type="ORF">EHW89_05615</name>
</gene>
<feature type="region of interest" description="Disordered" evidence="1">
    <location>
        <begin position="52"/>
        <end position="73"/>
    </location>
</feature>
<dbReference type="EMBL" id="CP034543">
    <property type="protein sequence ID" value="AZQ41961.1"/>
    <property type="molecule type" value="Genomic_DNA"/>
</dbReference>
<evidence type="ECO:0000256" key="1">
    <source>
        <dbReference type="SAM" id="MobiDB-lite"/>
    </source>
</evidence>
<dbReference type="AlphaFoldDB" id="A0A3Q9F3S2"/>
<dbReference type="KEGG" id="spei:EHW89_05615"/>
<accession>A0A3Q9F3S2</accession>
<name>A0A3Q9F3S2_9STRE</name>
<evidence type="ECO:0000313" key="3">
    <source>
        <dbReference type="Proteomes" id="UP000272924"/>
    </source>
</evidence>
<dbReference type="RefSeq" id="WP_037596754.1">
    <property type="nucleotide sequence ID" value="NZ_CP034543.1"/>
</dbReference>
<dbReference type="Proteomes" id="UP000272924">
    <property type="component" value="Chromosome"/>
</dbReference>
<protein>
    <recommendedName>
        <fullName evidence="4">Phage protein</fullName>
    </recommendedName>
</protein>